<dbReference type="STRING" id="52694.ACWI_04470"/>
<dbReference type="Pfam" id="PF07892">
    <property type="entry name" value="DUF1667"/>
    <property type="match status" value="1"/>
</dbReference>
<dbReference type="InterPro" id="IPR036593">
    <property type="entry name" value="CPE0013-like_sf"/>
</dbReference>
<evidence type="ECO:0008006" key="3">
    <source>
        <dbReference type="Google" id="ProtNLM"/>
    </source>
</evidence>
<dbReference type="PANTHER" id="PTHR39450">
    <property type="entry name" value="MOLYBDOPTERIN OXIDOREDUCTASE, 4FE-4S CLUSTER-BINDING SUBUNIT"/>
    <property type="match status" value="1"/>
</dbReference>
<sequence length="143" mass="15804">MRQKNMKQQEKMIKESDKTAIKVCCTTCPKECVITVSLTDGVIDRVEGQGCKRGKKFAEKELTNPERTLTTTILVEYGDKVYLLPVKTADPIPKKDLAMAMNVIRKARLIGPCQMGDVVISNICGTGVDVVACRSIKEENHAC</sequence>
<name>A0A1F2PKR6_9FIRM</name>
<protein>
    <recommendedName>
        <fullName evidence="3">DUF1667 domain-containing protein</fullName>
    </recommendedName>
</protein>
<dbReference type="EMBL" id="LKEU01000013">
    <property type="protein sequence ID" value="OFV71973.1"/>
    <property type="molecule type" value="Genomic_DNA"/>
</dbReference>
<comment type="caution">
    <text evidence="1">The sequence shown here is derived from an EMBL/GenBank/DDBJ whole genome shotgun (WGS) entry which is preliminary data.</text>
</comment>
<dbReference type="Proteomes" id="UP000176244">
    <property type="component" value="Unassembled WGS sequence"/>
</dbReference>
<organism evidence="1 2">
    <name type="scientific">Acetobacterium wieringae</name>
    <dbReference type="NCBI Taxonomy" id="52694"/>
    <lineage>
        <taxon>Bacteria</taxon>
        <taxon>Bacillati</taxon>
        <taxon>Bacillota</taxon>
        <taxon>Clostridia</taxon>
        <taxon>Eubacteriales</taxon>
        <taxon>Eubacteriaceae</taxon>
        <taxon>Acetobacterium</taxon>
    </lineage>
</organism>
<dbReference type="PANTHER" id="PTHR39450:SF1">
    <property type="entry name" value="DUF1667 DOMAIN-CONTAINING PROTEIN"/>
    <property type="match status" value="1"/>
</dbReference>
<dbReference type="InterPro" id="IPR012460">
    <property type="entry name" value="DUF1667"/>
</dbReference>
<accession>A0A1F2PKR6</accession>
<dbReference type="SUPFAM" id="SSF160148">
    <property type="entry name" value="CPE0013-like"/>
    <property type="match status" value="1"/>
</dbReference>
<evidence type="ECO:0000313" key="1">
    <source>
        <dbReference type="EMBL" id="OFV71973.1"/>
    </source>
</evidence>
<dbReference type="AlphaFoldDB" id="A0A1F2PKR6"/>
<gene>
    <name evidence="1" type="ORF">ACWI_04470</name>
</gene>
<proteinExistence type="predicted"/>
<dbReference type="RefSeq" id="WP_084633445.1">
    <property type="nucleotide sequence ID" value="NZ_LKEU01000013.1"/>
</dbReference>
<dbReference type="Gene3D" id="3.10.530.10">
    <property type="entry name" value="CPE0013-like"/>
    <property type="match status" value="1"/>
</dbReference>
<reference evidence="1 2" key="1">
    <citation type="submission" date="2015-09" db="EMBL/GenBank/DDBJ databases">
        <title>Genome sequence of Acetobacterium wieringae DSM 1911.</title>
        <authorList>
            <person name="Poehlein A."/>
            <person name="Bengelsdorf F.R."/>
            <person name="Schiel-Bengelsdorf B."/>
            <person name="Duerre P."/>
            <person name="Daniel R."/>
        </authorList>
    </citation>
    <scope>NUCLEOTIDE SEQUENCE [LARGE SCALE GENOMIC DNA]</scope>
    <source>
        <strain evidence="1 2">DSM 1911</strain>
    </source>
</reference>
<evidence type="ECO:0000313" key="2">
    <source>
        <dbReference type="Proteomes" id="UP000176244"/>
    </source>
</evidence>